<dbReference type="Gene3D" id="3.90.1570.10">
    <property type="entry name" value="tt1808, chain A"/>
    <property type="match status" value="1"/>
</dbReference>
<proteinExistence type="predicted"/>
<keyword evidence="2" id="KW-0540">Nuclease</keyword>
<dbReference type="Proteomes" id="UP001501772">
    <property type="component" value="Unassembled WGS sequence"/>
</dbReference>
<evidence type="ECO:0000259" key="1">
    <source>
        <dbReference type="Pfam" id="PF05685"/>
    </source>
</evidence>
<dbReference type="Pfam" id="PF05685">
    <property type="entry name" value="Uma2"/>
    <property type="match status" value="1"/>
</dbReference>
<dbReference type="RefSeq" id="WP_344850720.1">
    <property type="nucleotide sequence ID" value="NZ_BAABBY010000003.1"/>
</dbReference>
<dbReference type="PANTHER" id="PTHR36558:SF1">
    <property type="entry name" value="RESTRICTION ENDONUCLEASE DOMAIN-CONTAINING PROTEIN-RELATED"/>
    <property type="match status" value="1"/>
</dbReference>
<comment type="caution">
    <text evidence="2">The sequence shown here is derived from an EMBL/GenBank/DDBJ whole genome shotgun (WGS) entry which is preliminary data.</text>
</comment>
<dbReference type="InterPro" id="IPR012296">
    <property type="entry name" value="Nuclease_put_TT1808"/>
</dbReference>
<protein>
    <submittedName>
        <fullName evidence="2">Uma2 family endonuclease</fullName>
    </submittedName>
</protein>
<sequence>MKNIKPYPTEDELPPIKTVNEVDFSAKYSYADYLRFEFEERLEIIKGYIFRMSPAPSRIHQGVLTNIFGPIYNILKGKPCHVYTAPFDVRLAKKTQKDKEIFTVVQPDLVVICDQSKLDKRGCIGAPDIVVEILSPGNSKKELISKYEVYEEAGVKEYWIISPEDKTFFRYLLDDQGKFQPTKLLTEGEKVTTPILPGFTLILEEVFQD</sequence>
<accession>A0ABP8B9X5</accession>
<dbReference type="InterPro" id="IPR011335">
    <property type="entry name" value="Restrct_endonuc-II-like"/>
</dbReference>
<dbReference type="SUPFAM" id="SSF52980">
    <property type="entry name" value="Restriction endonuclease-like"/>
    <property type="match status" value="1"/>
</dbReference>
<dbReference type="InterPro" id="IPR008538">
    <property type="entry name" value="Uma2"/>
</dbReference>
<dbReference type="EMBL" id="BAABBY010000003">
    <property type="protein sequence ID" value="GAA4201208.1"/>
    <property type="molecule type" value="Genomic_DNA"/>
</dbReference>
<name>A0ABP8B9X5_9SPHI</name>
<organism evidence="2 3">
    <name type="scientific">Pedobacter jeongneungensis</name>
    <dbReference type="NCBI Taxonomy" id="947309"/>
    <lineage>
        <taxon>Bacteria</taxon>
        <taxon>Pseudomonadati</taxon>
        <taxon>Bacteroidota</taxon>
        <taxon>Sphingobacteriia</taxon>
        <taxon>Sphingobacteriales</taxon>
        <taxon>Sphingobacteriaceae</taxon>
        <taxon>Pedobacter</taxon>
    </lineage>
</organism>
<evidence type="ECO:0000313" key="3">
    <source>
        <dbReference type="Proteomes" id="UP001501772"/>
    </source>
</evidence>
<keyword evidence="3" id="KW-1185">Reference proteome</keyword>
<gene>
    <name evidence="2" type="ORF">GCM10022289_14240</name>
</gene>
<evidence type="ECO:0000313" key="2">
    <source>
        <dbReference type="EMBL" id="GAA4201208.1"/>
    </source>
</evidence>
<reference evidence="3" key="1">
    <citation type="journal article" date="2019" name="Int. J. Syst. Evol. Microbiol.">
        <title>The Global Catalogue of Microorganisms (GCM) 10K type strain sequencing project: providing services to taxonomists for standard genome sequencing and annotation.</title>
        <authorList>
            <consortium name="The Broad Institute Genomics Platform"/>
            <consortium name="The Broad Institute Genome Sequencing Center for Infectious Disease"/>
            <person name="Wu L."/>
            <person name="Ma J."/>
        </authorList>
    </citation>
    <scope>NUCLEOTIDE SEQUENCE [LARGE SCALE GENOMIC DNA]</scope>
    <source>
        <strain evidence="3">JCM 17626</strain>
    </source>
</reference>
<keyword evidence="2" id="KW-0378">Hydrolase</keyword>
<dbReference type="GO" id="GO:0004519">
    <property type="term" value="F:endonuclease activity"/>
    <property type="evidence" value="ECO:0007669"/>
    <property type="project" value="UniProtKB-KW"/>
</dbReference>
<feature type="domain" description="Putative restriction endonuclease" evidence="1">
    <location>
        <begin position="32"/>
        <end position="201"/>
    </location>
</feature>
<dbReference type="CDD" id="cd06260">
    <property type="entry name" value="DUF820-like"/>
    <property type="match status" value="1"/>
</dbReference>
<keyword evidence="2" id="KW-0255">Endonuclease</keyword>
<dbReference type="PANTHER" id="PTHR36558">
    <property type="entry name" value="GLR1098 PROTEIN"/>
    <property type="match status" value="1"/>
</dbReference>